<feature type="chain" id="PRO_5042189290" evidence="1">
    <location>
        <begin position="23"/>
        <end position="184"/>
    </location>
</feature>
<keyword evidence="3" id="KW-1185">Reference proteome</keyword>
<feature type="signal peptide" evidence="1">
    <location>
        <begin position="1"/>
        <end position="22"/>
    </location>
</feature>
<gene>
    <name evidence="2" type="ORF">RRG08_056861</name>
</gene>
<organism evidence="2 3">
    <name type="scientific">Elysia crispata</name>
    <name type="common">lettuce slug</name>
    <dbReference type="NCBI Taxonomy" id="231223"/>
    <lineage>
        <taxon>Eukaryota</taxon>
        <taxon>Metazoa</taxon>
        <taxon>Spiralia</taxon>
        <taxon>Lophotrochozoa</taxon>
        <taxon>Mollusca</taxon>
        <taxon>Gastropoda</taxon>
        <taxon>Heterobranchia</taxon>
        <taxon>Euthyneura</taxon>
        <taxon>Panpulmonata</taxon>
        <taxon>Sacoglossa</taxon>
        <taxon>Placobranchoidea</taxon>
        <taxon>Plakobranchidae</taxon>
        <taxon>Elysia</taxon>
    </lineage>
</organism>
<evidence type="ECO:0000313" key="2">
    <source>
        <dbReference type="EMBL" id="KAK3781607.1"/>
    </source>
</evidence>
<keyword evidence="1" id="KW-0732">Signal</keyword>
<evidence type="ECO:0000313" key="3">
    <source>
        <dbReference type="Proteomes" id="UP001283361"/>
    </source>
</evidence>
<comment type="caution">
    <text evidence="2">The sequence shown here is derived from an EMBL/GenBank/DDBJ whole genome shotgun (WGS) entry which is preliminary data.</text>
</comment>
<accession>A0AAE1DT07</accession>
<sequence>MCDFYWSIVVLVPGLVMYTSHAGQSQAANTCAEKKWPTPSMEVFTENDGMTLNCTGRSNPENHLTWIVAAEVRETYRYFVTYREGIYVRIVTGPQVPGIEVSKISQTPVVCGNEVLSTMEVDLRRFEGYSFTCYGVKMTKIGYEDLNKPDKRRSEIYRHPVFGETQLRPASPECRHFKLLDGDI</sequence>
<evidence type="ECO:0000256" key="1">
    <source>
        <dbReference type="SAM" id="SignalP"/>
    </source>
</evidence>
<reference evidence="2" key="1">
    <citation type="journal article" date="2023" name="G3 (Bethesda)">
        <title>A reference genome for the long-term kleptoplast-retaining sea slug Elysia crispata morphotype clarki.</title>
        <authorList>
            <person name="Eastman K.E."/>
            <person name="Pendleton A.L."/>
            <person name="Shaikh M.A."/>
            <person name="Suttiyut T."/>
            <person name="Ogas R."/>
            <person name="Tomko P."/>
            <person name="Gavelis G."/>
            <person name="Widhalm J.R."/>
            <person name="Wisecaver J.H."/>
        </authorList>
    </citation>
    <scope>NUCLEOTIDE SEQUENCE</scope>
    <source>
        <strain evidence="2">ECLA1</strain>
    </source>
</reference>
<protein>
    <submittedName>
        <fullName evidence="2">Uncharacterized protein</fullName>
    </submittedName>
</protein>
<dbReference type="Proteomes" id="UP001283361">
    <property type="component" value="Unassembled WGS sequence"/>
</dbReference>
<name>A0AAE1DT07_9GAST</name>
<dbReference type="AlphaFoldDB" id="A0AAE1DT07"/>
<dbReference type="EMBL" id="JAWDGP010002616">
    <property type="protein sequence ID" value="KAK3781607.1"/>
    <property type="molecule type" value="Genomic_DNA"/>
</dbReference>
<proteinExistence type="predicted"/>